<dbReference type="FunFam" id="2.60.40.200:FF:000001">
    <property type="entry name" value="Superoxide dismutase [Cu-Zn]"/>
    <property type="match status" value="1"/>
</dbReference>
<dbReference type="InterPro" id="IPR001424">
    <property type="entry name" value="SOD_Cu_Zn_dom"/>
</dbReference>
<dbReference type="PRINTS" id="PR00068">
    <property type="entry name" value="CUZNDISMTASE"/>
</dbReference>
<dbReference type="GO" id="GO:0005507">
    <property type="term" value="F:copper ion binding"/>
    <property type="evidence" value="ECO:0007669"/>
    <property type="project" value="InterPro"/>
</dbReference>
<evidence type="ECO:0000256" key="6">
    <source>
        <dbReference type="ARBA" id="ARBA00023008"/>
    </source>
</evidence>
<evidence type="ECO:0000256" key="1">
    <source>
        <dbReference type="ARBA" id="ARBA00010457"/>
    </source>
</evidence>
<evidence type="ECO:0000256" key="7">
    <source>
        <dbReference type="RuleBase" id="RU000393"/>
    </source>
</evidence>
<evidence type="ECO:0000256" key="4">
    <source>
        <dbReference type="ARBA" id="ARBA00022862"/>
    </source>
</evidence>
<protein>
    <recommendedName>
        <fullName evidence="7">Superoxide dismutase [Cu-Zn]</fullName>
        <ecNumber evidence="7">1.15.1.1</ecNumber>
    </recommendedName>
</protein>
<keyword evidence="5 7" id="KW-0560">Oxidoreductase</keyword>
<dbReference type="Gene3D" id="2.60.40.200">
    <property type="entry name" value="Superoxide dismutase, copper/zinc binding domain"/>
    <property type="match status" value="1"/>
</dbReference>
<dbReference type="PROSITE" id="PS00332">
    <property type="entry name" value="SOD_CU_ZN_2"/>
    <property type="match status" value="1"/>
</dbReference>
<dbReference type="InterPro" id="IPR036423">
    <property type="entry name" value="SOD-like_Cu/Zn_dom_sf"/>
</dbReference>
<reference evidence="10 11" key="1">
    <citation type="submission" date="2019-02" db="EMBL/GenBank/DDBJ databases">
        <title>Genome sequencing of the rare red list fungi Phellinidium pouzarii.</title>
        <authorList>
            <person name="Buettner E."/>
            <person name="Kellner H."/>
        </authorList>
    </citation>
    <scope>NUCLEOTIDE SEQUENCE [LARGE SCALE GENOMIC DNA]</scope>
    <source>
        <strain evidence="10 11">DSM 108285</strain>
    </source>
</reference>
<dbReference type="GO" id="GO:0004784">
    <property type="term" value="F:superoxide dismutase activity"/>
    <property type="evidence" value="ECO:0007669"/>
    <property type="project" value="UniProtKB-EC"/>
</dbReference>
<keyword evidence="6 7" id="KW-0186">Copper</keyword>
<evidence type="ECO:0000313" key="10">
    <source>
        <dbReference type="EMBL" id="THH05503.1"/>
    </source>
</evidence>
<accession>A0A4V3XCE2</accession>
<keyword evidence="8" id="KW-1133">Transmembrane helix</keyword>
<evidence type="ECO:0000259" key="9">
    <source>
        <dbReference type="Pfam" id="PF00080"/>
    </source>
</evidence>
<comment type="catalytic activity">
    <reaction evidence="7">
        <text>2 superoxide + 2 H(+) = H2O2 + O2</text>
        <dbReference type="Rhea" id="RHEA:20696"/>
        <dbReference type="ChEBI" id="CHEBI:15378"/>
        <dbReference type="ChEBI" id="CHEBI:15379"/>
        <dbReference type="ChEBI" id="CHEBI:16240"/>
        <dbReference type="ChEBI" id="CHEBI:18421"/>
        <dbReference type="EC" id="1.15.1.1"/>
    </reaction>
</comment>
<dbReference type="Pfam" id="PF00080">
    <property type="entry name" value="Sod_Cu"/>
    <property type="match status" value="1"/>
</dbReference>
<keyword evidence="2 7" id="KW-0479">Metal-binding</keyword>
<evidence type="ECO:0000256" key="3">
    <source>
        <dbReference type="ARBA" id="ARBA00022833"/>
    </source>
</evidence>
<keyword evidence="11" id="KW-1185">Reference proteome</keyword>
<comment type="function">
    <text evidence="7">Destroys radicals which are normally produced within the cells and which are toxic to biological systems.</text>
</comment>
<feature type="domain" description="Superoxide dismutase copper/zinc binding" evidence="9">
    <location>
        <begin position="64"/>
        <end position="200"/>
    </location>
</feature>
<gene>
    <name evidence="10" type="ORF">EW145_g4745</name>
</gene>
<comment type="similarity">
    <text evidence="1 7">Belongs to the Cu-Zn superoxide dismutase family.</text>
</comment>
<dbReference type="SUPFAM" id="SSF49329">
    <property type="entry name" value="Cu,Zn superoxide dismutase-like"/>
    <property type="match status" value="1"/>
</dbReference>
<dbReference type="AlphaFoldDB" id="A0A4V3XCE2"/>
<name>A0A4V3XCE2_9AGAM</name>
<organism evidence="10 11">
    <name type="scientific">Phellinidium pouzarii</name>
    <dbReference type="NCBI Taxonomy" id="167371"/>
    <lineage>
        <taxon>Eukaryota</taxon>
        <taxon>Fungi</taxon>
        <taxon>Dikarya</taxon>
        <taxon>Basidiomycota</taxon>
        <taxon>Agaricomycotina</taxon>
        <taxon>Agaricomycetes</taxon>
        <taxon>Hymenochaetales</taxon>
        <taxon>Hymenochaetaceae</taxon>
        <taxon>Phellinidium</taxon>
    </lineage>
</organism>
<evidence type="ECO:0000256" key="8">
    <source>
        <dbReference type="SAM" id="Phobius"/>
    </source>
</evidence>
<sequence length="212" mass="21709">MDIRPSPKLASSQSSKSRTTACTVIALGAVLLVLWRFFVYTEAPLEPAFLVKKAVVVLSGDSGVTGTVYFTQTATSGPVTVSGEIRNLGANAKKGFHVHQLGDATSGCTSAGPHFNPLGKTHGAPSDSNRHVGDLGNIQSDASGVASLSFSDKLLSLNGPFSIVGRSVVVHAGTDDLGKGRNDESLKTGNAGARAACGVIARAASPSQDFLS</sequence>
<dbReference type="OrthoDB" id="2015551at2759"/>
<dbReference type="EMBL" id="SGPK01000257">
    <property type="protein sequence ID" value="THH05503.1"/>
    <property type="molecule type" value="Genomic_DNA"/>
</dbReference>
<keyword evidence="8" id="KW-0472">Membrane</keyword>
<dbReference type="InterPro" id="IPR018152">
    <property type="entry name" value="SOD_Cu/Zn_BS"/>
</dbReference>
<dbReference type="InterPro" id="IPR024134">
    <property type="entry name" value="SOD_Cu/Zn_/chaperone"/>
</dbReference>
<comment type="cofactor">
    <cofactor evidence="7">
        <name>Cu cation</name>
        <dbReference type="ChEBI" id="CHEBI:23378"/>
    </cofactor>
    <text evidence="7">Binds 1 copper ion per subunit.</text>
</comment>
<keyword evidence="8" id="KW-0812">Transmembrane</keyword>
<dbReference type="Proteomes" id="UP000308199">
    <property type="component" value="Unassembled WGS sequence"/>
</dbReference>
<feature type="transmembrane region" description="Helical" evidence="8">
    <location>
        <begin position="21"/>
        <end position="38"/>
    </location>
</feature>
<evidence type="ECO:0000256" key="2">
    <source>
        <dbReference type="ARBA" id="ARBA00022723"/>
    </source>
</evidence>
<evidence type="ECO:0000313" key="11">
    <source>
        <dbReference type="Proteomes" id="UP000308199"/>
    </source>
</evidence>
<comment type="caution">
    <text evidence="10">The sequence shown here is derived from an EMBL/GenBank/DDBJ whole genome shotgun (WGS) entry which is preliminary data.</text>
</comment>
<dbReference type="PROSITE" id="PS00087">
    <property type="entry name" value="SOD_CU_ZN_1"/>
    <property type="match status" value="1"/>
</dbReference>
<dbReference type="CDD" id="cd00305">
    <property type="entry name" value="Cu-Zn_Superoxide_Dismutase"/>
    <property type="match status" value="1"/>
</dbReference>
<keyword evidence="3 7" id="KW-0862">Zinc</keyword>
<keyword evidence="4" id="KW-0049">Antioxidant</keyword>
<evidence type="ECO:0000256" key="5">
    <source>
        <dbReference type="ARBA" id="ARBA00023002"/>
    </source>
</evidence>
<proteinExistence type="inferred from homology"/>
<dbReference type="PANTHER" id="PTHR10003">
    <property type="entry name" value="SUPEROXIDE DISMUTASE CU-ZN -RELATED"/>
    <property type="match status" value="1"/>
</dbReference>
<dbReference type="EC" id="1.15.1.1" evidence="7"/>
<comment type="cofactor">
    <cofactor evidence="7">
        <name>Zn(2+)</name>
        <dbReference type="ChEBI" id="CHEBI:29105"/>
    </cofactor>
    <text evidence="7">Binds 1 zinc ion per subunit.</text>
</comment>